<dbReference type="EMBL" id="JANDBD010000002">
    <property type="protein sequence ID" value="MCP9271429.1"/>
    <property type="molecule type" value="Genomic_DNA"/>
</dbReference>
<sequence length="228" mass="23946">MNRLVFTGNIAGLGTTAGVRMVIGTWQRSPLGTFADVMVEAADGQRTLLAPNEEVAEFVTATYTFDHIELGPVASTITADGFTLSAPGLEVSATLGGPAPFDWLLRMVPAPLAAAPIWLRAINPIASRLVPGVQTAGTAGHGRREYYGVRRTRLIASATGTFRGADLGGLTPLEPPVHFGFSSAPPTPQLVSVTTTIDVPYAVSRAAARPAARPLNTHPPRKVPSSER</sequence>
<gene>
    <name evidence="2" type="ORF">NM203_04425</name>
</gene>
<evidence type="ECO:0000313" key="3">
    <source>
        <dbReference type="Proteomes" id="UP001651690"/>
    </source>
</evidence>
<name>A0ABT1LX18_9MYCO</name>
<dbReference type="Proteomes" id="UP001651690">
    <property type="component" value="Unassembled WGS sequence"/>
</dbReference>
<proteinExistence type="predicted"/>
<comment type="caution">
    <text evidence="2">The sequence shown here is derived from an EMBL/GenBank/DDBJ whole genome shotgun (WGS) entry which is preliminary data.</text>
</comment>
<protein>
    <submittedName>
        <fullName evidence="2">Uncharacterized protein</fullName>
    </submittedName>
</protein>
<keyword evidence="3" id="KW-1185">Reference proteome</keyword>
<evidence type="ECO:0000313" key="2">
    <source>
        <dbReference type="EMBL" id="MCP9271429.1"/>
    </source>
</evidence>
<reference evidence="2 3" key="1">
    <citation type="submission" date="2022-06" db="EMBL/GenBank/DDBJ databases">
        <title>Mycolicibacterium sp. CAU 1645 isolated from seawater.</title>
        <authorList>
            <person name="Kim W."/>
        </authorList>
    </citation>
    <scope>NUCLEOTIDE SEQUENCE [LARGE SCALE GENOMIC DNA]</scope>
    <source>
        <strain evidence="2 3">CAU 1645</strain>
    </source>
</reference>
<accession>A0ABT1LX18</accession>
<feature type="region of interest" description="Disordered" evidence="1">
    <location>
        <begin position="208"/>
        <end position="228"/>
    </location>
</feature>
<organism evidence="2 3">
    <name type="scientific">Mycolicibacterium arenosum</name>
    <dbReference type="NCBI Taxonomy" id="2952157"/>
    <lineage>
        <taxon>Bacteria</taxon>
        <taxon>Bacillati</taxon>
        <taxon>Actinomycetota</taxon>
        <taxon>Actinomycetes</taxon>
        <taxon>Mycobacteriales</taxon>
        <taxon>Mycobacteriaceae</taxon>
        <taxon>Mycolicibacterium</taxon>
    </lineage>
</organism>
<dbReference type="RefSeq" id="WP_255058474.1">
    <property type="nucleotide sequence ID" value="NZ_JANDBD010000002.1"/>
</dbReference>
<evidence type="ECO:0000256" key="1">
    <source>
        <dbReference type="SAM" id="MobiDB-lite"/>
    </source>
</evidence>